<keyword evidence="6" id="KW-0966">Cell projection</keyword>
<proteinExistence type="inferred from homology"/>
<evidence type="ECO:0000256" key="4">
    <source>
        <dbReference type="ARBA" id="ARBA00023186"/>
    </source>
</evidence>
<organism evidence="6 7">
    <name type="scientific">Holtiella tumoricola</name>
    <dbReference type="NCBI Taxonomy" id="3018743"/>
    <lineage>
        <taxon>Bacteria</taxon>
        <taxon>Bacillati</taxon>
        <taxon>Bacillota</taxon>
        <taxon>Clostridia</taxon>
        <taxon>Lachnospirales</taxon>
        <taxon>Cellulosilyticaceae</taxon>
        <taxon>Holtiella</taxon>
    </lineage>
</organism>
<keyword evidence="6" id="KW-0282">Flagellum</keyword>
<dbReference type="Proteomes" id="UP001169242">
    <property type="component" value="Unassembled WGS sequence"/>
</dbReference>
<evidence type="ECO:0000313" key="7">
    <source>
        <dbReference type="Proteomes" id="UP001169242"/>
    </source>
</evidence>
<dbReference type="PANTHER" id="PTHR39190">
    <property type="entry name" value="FLAGELLAR ASSEMBLY FACTOR FLIW"/>
    <property type="match status" value="1"/>
</dbReference>
<dbReference type="GO" id="GO:0005737">
    <property type="term" value="C:cytoplasm"/>
    <property type="evidence" value="ECO:0007669"/>
    <property type="project" value="UniProtKB-SubCell"/>
</dbReference>
<keyword evidence="1 5" id="KW-0963">Cytoplasm</keyword>
<comment type="subcellular location">
    <subcellularLocation>
        <location evidence="5">Cytoplasm</location>
    </subcellularLocation>
</comment>
<dbReference type="SUPFAM" id="SSF141457">
    <property type="entry name" value="BH3618-like"/>
    <property type="match status" value="1"/>
</dbReference>
<keyword evidence="6" id="KW-0969">Cilium</keyword>
<accession>A0AA42J1K3</accession>
<dbReference type="RefSeq" id="WP_271012505.1">
    <property type="nucleotide sequence ID" value="NZ_JAQIFT010000046.1"/>
</dbReference>
<protein>
    <recommendedName>
        <fullName evidence="5">Flagellar assembly factor FliW</fullName>
    </recommendedName>
</protein>
<dbReference type="InterPro" id="IPR024046">
    <property type="entry name" value="Flagellar_assmbl_FliW_dom_sf"/>
</dbReference>
<keyword evidence="7" id="KW-1185">Reference proteome</keyword>
<evidence type="ECO:0000256" key="2">
    <source>
        <dbReference type="ARBA" id="ARBA00022795"/>
    </source>
</evidence>
<comment type="subunit">
    <text evidence="5">Interacts with translational regulator CsrA and flagellin(s).</text>
</comment>
<dbReference type="GO" id="GO:0006417">
    <property type="term" value="P:regulation of translation"/>
    <property type="evidence" value="ECO:0007669"/>
    <property type="project" value="UniProtKB-KW"/>
</dbReference>
<dbReference type="InterPro" id="IPR003775">
    <property type="entry name" value="Flagellar_assembly_factor_FliW"/>
</dbReference>
<comment type="caution">
    <text evidence="6">The sequence shown here is derived from an EMBL/GenBank/DDBJ whole genome shotgun (WGS) entry which is preliminary data.</text>
</comment>
<keyword evidence="2 5" id="KW-1005">Bacterial flagellum biogenesis</keyword>
<evidence type="ECO:0000256" key="1">
    <source>
        <dbReference type="ARBA" id="ARBA00022490"/>
    </source>
</evidence>
<dbReference type="GO" id="GO:0044780">
    <property type="term" value="P:bacterial-type flagellum assembly"/>
    <property type="evidence" value="ECO:0007669"/>
    <property type="project" value="UniProtKB-UniRule"/>
</dbReference>
<dbReference type="HAMAP" id="MF_01185">
    <property type="entry name" value="FliW"/>
    <property type="match status" value="1"/>
</dbReference>
<dbReference type="PANTHER" id="PTHR39190:SF1">
    <property type="entry name" value="FLAGELLAR ASSEMBLY FACTOR FLIW"/>
    <property type="match status" value="1"/>
</dbReference>
<dbReference type="Pfam" id="PF02623">
    <property type="entry name" value="FliW"/>
    <property type="match status" value="1"/>
</dbReference>
<evidence type="ECO:0000256" key="3">
    <source>
        <dbReference type="ARBA" id="ARBA00022845"/>
    </source>
</evidence>
<dbReference type="AlphaFoldDB" id="A0AA42J1K3"/>
<keyword evidence="4 5" id="KW-0143">Chaperone</keyword>
<evidence type="ECO:0000313" key="6">
    <source>
        <dbReference type="EMBL" id="MDA3732318.1"/>
    </source>
</evidence>
<name>A0AA42J1K3_9FIRM</name>
<reference evidence="6" key="1">
    <citation type="journal article" date="2023" name="Int. J. Syst. Evol. Microbiol.">
        <title>&lt;i&gt;Holtiella tumoricola&lt;/i&gt; gen. nov. sp. nov., isolated from a human clinical sample.</title>
        <authorList>
            <person name="Allen-Vercoe E."/>
            <person name="Daigneault M.C."/>
            <person name="Vancuren S.J."/>
            <person name="Cochrane K."/>
            <person name="O'Neal L.L."/>
            <person name="Sankaranarayanan K."/>
            <person name="Lawson P.A."/>
        </authorList>
    </citation>
    <scope>NUCLEOTIDE SEQUENCE</scope>
    <source>
        <strain evidence="6">CC70A</strain>
    </source>
</reference>
<dbReference type="EMBL" id="JAQIFT010000046">
    <property type="protein sequence ID" value="MDA3732318.1"/>
    <property type="molecule type" value="Genomic_DNA"/>
</dbReference>
<comment type="similarity">
    <text evidence="5">Belongs to the FliW family.</text>
</comment>
<dbReference type="Gene3D" id="2.30.290.10">
    <property type="entry name" value="BH3618-like"/>
    <property type="match status" value="1"/>
</dbReference>
<evidence type="ECO:0000256" key="5">
    <source>
        <dbReference type="HAMAP-Rule" id="MF_01185"/>
    </source>
</evidence>
<gene>
    <name evidence="5 6" type="primary">fliW</name>
    <name evidence="6" type="ORF">PBV87_12555</name>
</gene>
<sequence>MTLQTRFGRIEIDKDKIIEFKEGIPGFETLRKFILIEDEESKFCYLQSVEEGAIAFTIISPEWVKSDYAPCIGESYFEKLGGGKTEDFALYNIVAVRQPIEETTVNLQAPLLIHTTRRLGVQAIVEGKNYQVRHKLIELIQERG</sequence>
<keyword evidence="3 5" id="KW-0810">Translation regulation</keyword>
<comment type="function">
    <text evidence="5">Acts as an anti-CsrA protein, binds CsrA and prevents it from repressing translation of its target genes, one of which is flagellin. Binds to flagellin and participates in the assembly of the flagellum.</text>
</comment>